<proteinExistence type="predicted"/>
<name>A0A9N9QS34_9CUCU</name>
<evidence type="ECO:0000313" key="1">
    <source>
        <dbReference type="EMBL" id="CAG9771557.1"/>
    </source>
</evidence>
<reference evidence="1" key="1">
    <citation type="submission" date="2022-01" db="EMBL/GenBank/DDBJ databases">
        <authorList>
            <person name="King R."/>
        </authorList>
    </citation>
    <scope>NUCLEOTIDE SEQUENCE</scope>
</reference>
<protein>
    <submittedName>
        <fullName evidence="1">Uncharacterized protein</fullName>
    </submittedName>
</protein>
<dbReference type="AlphaFoldDB" id="A0A9N9QS34"/>
<dbReference type="OrthoDB" id="10064970at2759"/>
<dbReference type="Proteomes" id="UP001152799">
    <property type="component" value="Chromosome 7"/>
</dbReference>
<evidence type="ECO:0000313" key="2">
    <source>
        <dbReference type="Proteomes" id="UP001152799"/>
    </source>
</evidence>
<accession>A0A9N9QS34</accession>
<dbReference type="EMBL" id="OU892283">
    <property type="protein sequence ID" value="CAG9771557.1"/>
    <property type="molecule type" value="Genomic_DNA"/>
</dbReference>
<organism evidence="1 2">
    <name type="scientific">Ceutorhynchus assimilis</name>
    <name type="common">cabbage seed weevil</name>
    <dbReference type="NCBI Taxonomy" id="467358"/>
    <lineage>
        <taxon>Eukaryota</taxon>
        <taxon>Metazoa</taxon>
        <taxon>Ecdysozoa</taxon>
        <taxon>Arthropoda</taxon>
        <taxon>Hexapoda</taxon>
        <taxon>Insecta</taxon>
        <taxon>Pterygota</taxon>
        <taxon>Neoptera</taxon>
        <taxon>Endopterygota</taxon>
        <taxon>Coleoptera</taxon>
        <taxon>Polyphaga</taxon>
        <taxon>Cucujiformia</taxon>
        <taxon>Curculionidae</taxon>
        <taxon>Ceutorhynchinae</taxon>
        <taxon>Ceutorhynchus</taxon>
    </lineage>
</organism>
<keyword evidence="2" id="KW-1185">Reference proteome</keyword>
<gene>
    <name evidence="1" type="ORF">CEUTPL_LOCUS11988</name>
</gene>
<sequence>MKIMAGLPASFNEETPYSPYFQANFSTSNPVAIQDTVHIGTKIKNRLLNPNIALKMMGNYEVSKDHLNHVIDNVS</sequence>